<organism evidence="1 2">
    <name type="scientific">Acorus calamus</name>
    <name type="common">Sweet flag</name>
    <dbReference type="NCBI Taxonomy" id="4465"/>
    <lineage>
        <taxon>Eukaryota</taxon>
        <taxon>Viridiplantae</taxon>
        <taxon>Streptophyta</taxon>
        <taxon>Embryophyta</taxon>
        <taxon>Tracheophyta</taxon>
        <taxon>Spermatophyta</taxon>
        <taxon>Magnoliopsida</taxon>
        <taxon>Liliopsida</taxon>
        <taxon>Acoraceae</taxon>
        <taxon>Acorus</taxon>
    </lineage>
</organism>
<reference evidence="1" key="1">
    <citation type="journal article" date="2023" name="Nat. Commun.">
        <title>Diploid and tetraploid genomes of Acorus and the evolution of monocots.</title>
        <authorList>
            <person name="Ma L."/>
            <person name="Liu K.W."/>
            <person name="Li Z."/>
            <person name="Hsiao Y.Y."/>
            <person name="Qi Y."/>
            <person name="Fu T."/>
            <person name="Tang G.D."/>
            <person name="Zhang D."/>
            <person name="Sun W.H."/>
            <person name="Liu D.K."/>
            <person name="Li Y."/>
            <person name="Chen G.Z."/>
            <person name="Liu X.D."/>
            <person name="Liao X.Y."/>
            <person name="Jiang Y.T."/>
            <person name="Yu X."/>
            <person name="Hao Y."/>
            <person name="Huang J."/>
            <person name="Zhao X.W."/>
            <person name="Ke S."/>
            <person name="Chen Y.Y."/>
            <person name="Wu W.L."/>
            <person name="Hsu J.L."/>
            <person name="Lin Y.F."/>
            <person name="Huang M.D."/>
            <person name="Li C.Y."/>
            <person name="Huang L."/>
            <person name="Wang Z.W."/>
            <person name="Zhao X."/>
            <person name="Zhong W.Y."/>
            <person name="Peng D.H."/>
            <person name="Ahmad S."/>
            <person name="Lan S."/>
            <person name="Zhang J.S."/>
            <person name="Tsai W.C."/>
            <person name="Van de Peer Y."/>
            <person name="Liu Z.J."/>
        </authorList>
    </citation>
    <scope>NUCLEOTIDE SEQUENCE</scope>
    <source>
        <strain evidence="1">CP</strain>
    </source>
</reference>
<evidence type="ECO:0000313" key="1">
    <source>
        <dbReference type="EMBL" id="KAK1305461.1"/>
    </source>
</evidence>
<proteinExistence type="predicted"/>
<dbReference type="EMBL" id="JAUJYO010000011">
    <property type="protein sequence ID" value="KAK1305461.1"/>
    <property type="molecule type" value="Genomic_DNA"/>
</dbReference>
<sequence>MIHLIQDWGKHLIGLKTVNYTRGTLCIEEQQGLDGDIVEGINEMVGNAWHREGEGGEWRLRLRRISREDQVEEMVRLLGCIHDEKPRMTVADEMVWTSKPQYGYIVHKGYKWWSRARQDVPVMAARTEQIWS</sequence>
<reference evidence="1" key="2">
    <citation type="submission" date="2023-06" db="EMBL/GenBank/DDBJ databases">
        <authorList>
            <person name="Ma L."/>
            <person name="Liu K.-W."/>
            <person name="Li Z."/>
            <person name="Hsiao Y.-Y."/>
            <person name="Qi Y."/>
            <person name="Fu T."/>
            <person name="Tang G."/>
            <person name="Zhang D."/>
            <person name="Sun W.-H."/>
            <person name="Liu D.-K."/>
            <person name="Li Y."/>
            <person name="Chen G.-Z."/>
            <person name="Liu X.-D."/>
            <person name="Liao X.-Y."/>
            <person name="Jiang Y.-T."/>
            <person name="Yu X."/>
            <person name="Hao Y."/>
            <person name="Huang J."/>
            <person name="Zhao X.-W."/>
            <person name="Ke S."/>
            <person name="Chen Y.-Y."/>
            <person name="Wu W.-L."/>
            <person name="Hsu J.-L."/>
            <person name="Lin Y.-F."/>
            <person name="Huang M.-D."/>
            <person name="Li C.-Y."/>
            <person name="Huang L."/>
            <person name="Wang Z.-W."/>
            <person name="Zhao X."/>
            <person name="Zhong W.-Y."/>
            <person name="Peng D.-H."/>
            <person name="Ahmad S."/>
            <person name="Lan S."/>
            <person name="Zhang J.-S."/>
            <person name="Tsai W.-C."/>
            <person name="Van De Peer Y."/>
            <person name="Liu Z.-J."/>
        </authorList>
    </citation>
    <scope>NUCLEOTIDE SEQUENCE</scope>
    <source>
        <strain evidence="1">CP</strain>
        <tissue evidence="1">Leaves</tissue>
    </source>
</reference>
<dbReference type="Proteomes" id="UP001180020">
    <property type="component" value="Unassembled WGS sequence"/>
</dbReference>
<comment type="caution">
    <text evidence="1">The sequence shown here is derived from an EMBL/GenBank/DDBJ whole genome shotgun (WGS) entry which is preliminary data.</text>
</comment>
<accession>A0AAV9DX67</accession>
<protein>
    <submittedName>
        <fullName evidence="1">Uncharacterized protein</fullName>
    </submittedName>
</protein>
<gene>
    <name evidence="1" type="ORF">QJS10_CPB11g01616</name>
</gene>
<dbReference type="AlphaFoldDB" id="A0AAV9DX67"/>
<name>A0AAV9DX67_ACOCL</name>
<keyword evidence="2" id="KW-1185">Reference proteome</keyword>
<evidence type="ECO:0000313" key="2">
    <source>
        <dbReference type="Proteomes" id="UP001180020"/>
    </source>
</evidence>